<feature type="region of interest" description="Disordered" evidence="1">
    <location>
        <begin position="1"/>
        <end position="91"/>
    </location>
</feature>
<comment type="caution">
    <text evidence="2">The sequence shown here is derived from an EMBL/GenBank/DDBJ whole genome shotgun (WGS) entry which is preliminary data.</text>
</comment>
<evidence type="ECO:0000313" key="2">
    <source>
        <dbReference type="EMBL" id="TGJ87938.1"/>
    </source>
</evidence>
<proteinExistence type="predicted"/>
<evidence type="ECO:0000256" key="1">
    <source>
        <dbReference type="SAM" id="MobiDB-lite"/>
    </source>
</evidence>
<dbReference type="Proteomes" id="UP000297716">
    <property type="component" value="Unassembled WGS sequence"/>
</dbReference>
<feature type="region of interest" description="Disordered" evidence="1">
    <location>
        <begin position="110"/>
        <end position="132"/>
    </location>
</feature>
<keyword evidence="3" id="KW-1185">Reference proteome</keyword>
<gene>
    <name evidence="2" type="ORF">E0Z10_g857</name>
</gene>
<feature type="compositionally biased region" description="Basic and acidic residues" evidence="1">
    <location>
        <begin position="495"/>
        <end position="509"/>
    </location>
</feature>
<feature type="region of interest" description="Disordered" evidence="1">
    <location>
        <begin position="478"/>
        <end position="516"/>
    </location>
</feature>
<dbReference type="OrthoDB" id="4770202at2759"/>
<name>A0A4Z0Z6R9_9PEZI</name>
<protein>
    <submittedName>
        <fullName evidence="2">Uncharacterized protein</fullName>
    </submittedName>
</protein>
<evidence type="ECO:0000313" key="3">
    <source>
        <dbReference type="Proteomes" id="UP000297716"/>
    </source>
</evidence>
<feature type="compositionally biased region" description="Polar residues" evidence="1">
    <location>
        <begin position="1"/>
        <end position="58"/>
    </location>
</feature>
<feature type="compositionally biased region" description="Basic and acidic residues" evidence="1">
    <location>
        <begin position="478"/>
        <end position="487"/>
    </location>
</feature>
<reference evidence="2 3" key="1">
    <citation type="submission" date="2019-03" db="EMBL/GenBank/DDBJ databases">
        <title>Draft genome sequence of Xylaria hypoxylon DSM 108379, a ubiquitous saprotrophic-parasitic fungi on hardwood.</title>
        <authorList>
            <person name="Buettner E."/>
            <person name="Leonhardt S."/>
            <person name="Gebauer A.M."/>
            <person name="Liers C."/>
            <person name="Hofrichter M."/>
            <person name="Kellner H."/>
        </authorList>
    </citation>
    <scope>NUCLEOTIDE SEQUENCE [LARGE SCALE GENOMIC DNA]</scope>
    <source>
        <strain evidence="2 3">DSM 108379</strain>
    </source>
</reference>
<accession>A0A4Z0Z6R9</accession>
<dbReference type="AlphaFoldDB" id="A0A4Z0Z6R9"/>
<organism evidence="2 3">
    <name type="scientific">Xylaria hypoxylon</name>
    <dbReference type="NCBI Taxonomy" id="37992"/>
    <lineage>
        <taxon>Eukaryota</taxon>
        <taxon>Fungi</taxon>
        <taxon>Dikarya</taxon>
        <taxon>Ascomycota</taxon>
        <taxon>Pezizomycotina</taxon>
        <taxon>Sordariomycetes</taxon>
        <taxon>Xylariomycetidae</taxon>
        <taxon>Xylariales</taxon>
        <taxon>Xylariaceae</taxon>
        <taxon>Xylaria</taxon>
    </lineage>
</organism>
<sequence length="538" mass="60364">MNSTSIKCSFEQDSSTDSSELGTQPATPELGQSANCSRIEQPTPDTSPESISKQTSARLGSRKGIGLGTTPISSEPRPTGEIKDNTDACSQHPIHNELGEVIRDNTSQYSHHSIYSEASEESSNRSDLPTTPIPYADKKANYFSVSATSIFSSLIRFFNLARQRSSRADDARVQSTINLIKSLPTIRRVRVKNPTRTLTIRQYEQLLLFLRQVEENKLFDNKLRFEYTRSTRQFEIRMTSSLHEGVIWVFLNNFSRWQTQLLESNVPGISDAAGTLRSHGNEAIDFPVPEGPDDTKSPDGGIKHSCHLGCVLPTLVFEVAWTNGTRKELRDKAEAYIVRSNGKIRSVVAVYMGEMVTAERKNEARLKKKYRGGQVDENGHFYCPDDNREYEYEKDEENITGGASILKILDETGNAIQSALLRISLEDCVCGSIISSVKGSKAPLLEISSETFRDAIQMDLKTYRTKRARVLKEAEIKKKTSANKKEKEEEEKDMTEEGLRRAVEARTGEDEGVLGRVMEHGRSFSARVFKRRAVQSNK</sequence>
<dbReference type="STRING" id="37992.A0A4Z0Z6R9"/>
<dbReference type="EMBL" id="SKBN01000008">
    <property type="protein sequence ID" value="TGJ87938.1"/>
    <property type="molecule type" value="Genomic_DNA"/>
</dbReference>